<dbReference type="GO" id="GO:0005516">
    <property type="term" value="F:calmodulin binding"/>
    <property type="evidence" value="ECO:0007669"/>
    <property type="project" value="TreeGrafter"/>
</dbReference>
<dbReference type="GO" id="GO:0031594">
    <property type="term" value="C:neuromuscular junction"/>
    <property type="evidence" value="ECO:0007669"/>
    <property type="project" value="TreeGrafter"/>
</dbReference>
<dbReference type="GO" id="GO:0005509">
    <property type="term" value="F:calcium ion binding"/>
    <property type="evidence" value="ECO:0007669"/>
    <property type="project" value="InterPro"/>
</dbReference>
<proteinExistence type="predicted"/>
<dbReference type="InterPro" id="IPR027080">
    <property type="entry name" value="Unc-13"/>
</dbReference>
<evidence type="ECO:0000256" key="5">
    <source>
        <dbReference type="ARBA" id="ARBA00022837"/>
    </source>
</evidence>
<dbReference type="PANTHER" id="PTHR10480:SF12">
    <property type="entry name" value="UNC-13, ISOFORM E"/>
    <property type="match status" value="1"/>
</dbReference>
<evidence type="ECO:0000256" key="6">
    <source>
        <dbReference type="SAM" id="Coils"/>
    </source>
</evidence>
<dbReference type="SUPFAM" id="SSF57889">
    <property type="entry name" value="Cysteine-rich domain"/>
    <property type="match status" value="1"/>
</dbReference>
<organism evidence="12">
    <name type="scientific">Schistocephalus solidus</name>
    <name type="common">Tapeworm</name>
    <dbReference type="NCBI Taxonomy" id="70667"/>
    <lineage>
        <taxon>Eukaryota</taxon>
        <taxon>Metazoa</taxon>
        <taxon>Spiralia</taxon>
        <taxon>Lophotrochozoa</taxon>
        <taxon>Platyhelminthes</taxon>
        <taxon>Cestoda</taxon>
        <taxon>Eucestoda</taxon>
        <taxon>Diphyllobothriidea</taxon>
        <taxon>Diphyllobothriidae</taxon>
        <taxon>Schistocephalus</taxon>
    </lineage>
</organism>
<keyword evidence="2" id="KW-0677">Repeat</keyword>
<dbReference type="GO" id="GO:0017075">
    <property type="term" value="F:syntaxin-1 binding"/>
    <property type="evidence" value="ECO:0007669"/>
    <property type="project" value="TreeGrafter"/>
</dbReference>
<dbReference type="Gene3D" id="3.30.60.20">
    <property type="match status" value="1"/>
</dbReference>
<feature type="region of interest" description="Disordered" evidence="7">
    <location>
        <begin position="1"/>
        <end position="34"/>
    </location>
</feature>
<name>A0A0V0J922_SCHSO</name>
<dbReference type="PROSITE" id="PS50081">
    <property type="entry name" value="ZF_DAG_PE_2"/>
    <property type="match status" value="1"/>
</dbReference>
<evidence type="ECO:0000256" key="4">
    <source>
        <dbReference type="ARBA" id="ARBA00022833"/>
    </source>
</evidence>
<feature type="compositionally biased region" description="Pro residues" evidence="7">
    <location>
        <begin position="389"/>
        <end position="399"/>
    </location>
</feature>
<keyword evidence="4" id="KW-0862">Zinc</keyword>
<keyword evidence="1" id="KW-0479">Metal-binding</keyword>
<dbReference type="GO" id="GO:0019992">
    <property type="term" value="F:diacylglycerol binding"/>
    <property type="evidence" value="ECO:0007669"/>
    <property type="project" value="InterPro"/>
</dbReference>
<dbReference type="GO" id="GO:0099525">
    <property type="term" value="P:presynaptic dense core vesicle exocytosis"/>
    <property type="evidence" value="ECO:0007669"/>
    <property type="project" value="TreeGrafter"/>
</dbReference>
<feature type="domain" description="Phorbol-ester/DAG-type" evidence="9">
    <location>
        <begin position="911"/>
        <end position="961"/>
    </location>
</feature>
<dbReference type="InterPro" id="IPR046349">
    <property type="entry name" value="C1-like_sf"/>
</dbReference>
<dbReference type="GO" id="GO:0061789">
    <property type="term" value="P:dense core granule priming"/>
    <property type="evidence" value="ECO:0007669"/>
    <property type="project" value="TreeGrafter"/>
</dbReference>
<evidence type="ECO:0000259" key="9">
    <source>
        <dbReference type="PROSITE" id="PS50081"/>
    </source>
</evidence>
<dbReference type="Pfam" id="PF00168">
    <property type="entry name" value="C2"/>
    <property type="match status" value="2"/>
</dbReference>
<feature type="domain" description="C2" evidence="8">
    <location>
        <begin position="1019"/>
        <end position="1143"/>
    </location>
</feature>
<dbReference type="CDD" id="cd04027">
    <property type="entry name" value="C2B_Munc13"/>
    <property type="match status" value="1"/>
</dbReference>
<dbReference type="PRINTS" id="PR00360">
    <property type="entry name" value="C2DOMAIN"/>
</dbReference>
<protein>
    <recommendedName>
        <fullName evidence="13">Protein unc-13 homolog B</fullName>
    </recommendedName>
</protein>
<dbReference type="PROSITE" id="PS00479">
    <property type="entry name" value="ZF_DAG_PE_1"/>
    <property type="match status" value="1"/>
</dbReference>
<feature type="compositionally biased region" description="Basic and acidic residues" evidence="7">
    <location>
        <begin position="770"/>
        <end position="796"/>
    </location>
</feature>
<dbReference type="Gene3D" id="2.60.40.150">
    <property type="entry name" value="C2 domain"/>
    <property type="match status" value="2"/>
</dbReference>
<dbReference type="SMART" id="SM00239">
    <property type="entry name" value="C2"/>
    <property type="match status" value="2"/>
</dbReference>
<dbReference type="GO" id="GO:0042734">
    <property type="term" value="C:presynaptic membrane"/>
    <property type="evidence" value="ECO:0007669"/>
    <property type="project" value="TreeGrafter"/>
</dbReference>
<dbReference type="FunFam" id="2.60.40.150:FF:000002">
    <property type="entry name" value="Protein unc-13 homolog B"/>
    <property type="match status" value="1"/>
</dbReference>
<dbReference type="GO" id="GO:0035249">
    <property type="term" value="P:synaptic transmission, glutamatergic"/>
    <property type="evidence" value="ECO:0007669"/>
    <property type="project" value="TreeGrafter"/>
</dbReference>
<dbReference type="GO" id="GO:0098831">
    <property type="term" value="C:presynaptic active zone cytoplasmic component"/>
    <property type="evidence" value="ECO:0007669"/>
    <property type="project" value="TreeGrafter"/>
</dbReference>
<feature type="compositionally biased region" description="Polar residues" evidence="7">
    <location>
        <begin position="402"/>
        <end position="415"/>
    </location>
</feature>
<evidence type="ECO:0000259" key="10">
    <source>
        <dbReference type="PROSITE" id="PS51258"/>
    </source>
</evidence>
<dbReference type="Gene3D" id="1.20.58.1100">
    <property type="match status" value="1"/>
</dbReference>
<keyword evidence="6" id="KW-0175">Coiled coil</keyword>
<feature type="domain" description="C2" evidence="8">
    <location>
        <begin position="1923"/>
        <end position="2053"/>
    </location>
</feature>
<feature type="compositionally biased region" description="Basic and acidic residues" evidence="7">
    <location>
        <begin position="642"/>
        <end position="653"/>
    </location>
</feature>
<dbReference type="SMART" id="SM00109">
    <property type="entry name" value="C1"/>
    <property type="match status" value="1"/>
</dbReference>
<dbReference type="InterPro" id="IPR000008">
    <property type="entry name" value="C2_dom"/>
</dbReference>
<dbReference type="GO" id="GO:0030672">
    <property type="term" value="C:synaptic vesicle membrane"/>
    <property type="evidence" value="ECO:0007669"/>
    <property type="project" value="TreeGrafter"/>
</dbReference>
<evidence type="ECO:0000256" key="1">
    <source>
        <dbReference type="ARBA" id="ARBA00022723"/>
    </source>
</evidence>
<dbReference type="FunFam" id="1.10.357.50:FF:000001">
    <property type="entry name" value="Protein unc-13 homolog B"/>
    <property type="match status" value="1"/>
</dbReference>
<reference evidence="12" key="1">
    <citation type="submission" date="2016-01" db="EMBL/GenBank/DDBJ databases">
        <title>Reference transcriptome for the parasite Schistocephalus solidus: insights into the molecular evolution of parasitism.</title>
        <authorList>
            <person name="Hebert F.O."/>
            <person name="Grambauer S."/>
            <person name="Barber I."/>
            <person name="Landry C.R."/>
            <person name="Aubin-Horth N."/>
        </authorList>
    </citation>
    <scope>NUCLEOTIDE SEQUENCE</scope>
</reference>
<dbReference type="PANTHER" id="PTHR10480">
    <property type="entry name" value="PROTEIN UNC-13 HOMOLOG"/>
    <property type="match status" value="1"/>
</dbReference>
<evidence type="ECO:0000256" key="3">
    <source>
        <dbReference type="ARBA" id="ARBA00022771"/>
    </source>
</evidence>
<gene>
    <name evidence="12" type="ORF">TR140324</name>
</gene>
<keyword evidence="5" id="KW-0106">Calcium</keyword>
<dbReference type="InterPro" id="IPR014772">
    <property type="entry name" value="Munc13_dom-2"/>
</dbReference>
<evidence type="ECO:0000259" key="11">
    <source>
        <dbReference type="PROSITE" id="PS51259"/>
    </source>
</evidence>
<dbReference type="GO" id="GO:0016081">
    <property type="term" value="P:synaptic vesicle docking"/>
    <property type="evidence" value="ECO:0007669"/>
    <property type="project" value="TreeGrafter"/>
</dbReference>
<dbReference type="SMART" id="SM01145">
    <property type="entry name" value="DUF1041"/>
    <property type="match status" value="1"/>
</dbReference>
<dbReference type="SUPFAM" id="SSF49562">
    <property type="entry name" value="C2 domain (Calcium/lipid-binding domain, CaLB)"/>
    <property type="match status" value="2"/>
</dbReference>
<feature type="domain" description="MHD2" evidence="11">
    <location>
        <begin position="1748"/>
        <end position="1908"/>
    </location>
</feature>
<feature type="compositionally biased region" description="Acidic residues" evidence="7">
    <location>
        <begin position="344"/>
        <end position="353"/>
    </location>
</feature>
<sequence>MSSRMLQPHQPPPPSQKQQNYLNQGFSPPFRPDPECEVARIMENRGALSHVISSRPKPPASGVRQNSFTRGSPTSLRPLEKLPVMRAYTGSLPRPNCMGYLNPLAVNEQGRRWIFDQLQQPQSYSTPSEYQSRLLNGGNDSGGGAYTQQYPDFMQGSFHHDAPRFFRTAISLVQQPKPVFPTNMESRPRRSHPFPSAPYAPIPIPFPEPQIHLSSPLPKTVILMQDHPPSPPPVALPQARVGDNINRKNMISFTSAAIAPDHTFEKSFHLDSHLGCSCRYIQAQEGIWPVSRWVQRNWHKLGDCTCPHEEIHRHFDSDMESWSLAKFVALLPSRETDILDDLVDSTSDEEESQEEKSELDLQSPFSLPRPGEQSNIVTLHLGSDAVADSPPPPFAPPRQGPTTAVTVPISNSSQVPELGCQRKQSEEDDSLPISALISKSGWLGAFEEIGSLDDSVPPYRRPKPCRCNGLLLSMLPPYSTADSTLITPQQVCDEPLTLHSMDEGARPVRKFSEPRPNSEDSNLHTLGNLVNKYSGQNWEPPSPVLSTTTRKRSSALREVTGEQPRVIVVTPTPFGPFPNARAVEEGVADEEKEDFNGDGFVAESFNSSAEANEKEEDDDLSNIFREAERPSNMHWDGCAGEEEGRVEQGKEPEVKEEEEEEETEDEEANISYEIEQARKVAADAKFLQSQQENENELEEEKSMTSSLEAVESMSDSSARGNGEHGATGAVEDEPSPGSYNLSSSGVTCMPLGAKEGGGGRQEDEAPGGRLENEGKEIGDPNIGKEDCTEPVSEKQPVDRTLRARWRWAMLSQKRDLVFSNDLDDSHSQGLSRTAKSFYQSIDSAPEHRWNKKTLPLVSDLVLQAMSAQKRTASMLPATLGTSSSMSESELKRLVYKKTLNALAYPISGNTPHHFQVFNATSPTYCYECGGLLWGVARQGLRCTECGVKSHEKCKRLLNADCLQRAAEKSMKQGAEDKAQAAMNAMRTLIQRRLEERPEIFDTIFDIFKIDLAEEQRKARLQEVQQSILSGASQWSAKLSITVKSAQGLIGKDKSGRSDPYVTVQVGKVRRRTKTVPQELNPTWDEKFYFECHNASDRIKVRIWDEDNDLKSKIRQKFTRESDDFLGQAIIEVRTLGGEMDLWYNLEKRTDKSAVSGAIRLNISIEIKGEENSAPYHLQYTCLHESIFNYLCEKNPPVYLPPKAPRRKSVTDEPWRVYFDPLGQEISDEFTVRYGIENIFQAMTHFACLTTKYNCSGVPALLSTLLANINAFYAHTSSNNSQTASERFSASNFGKEKFVKILDNLHNALRIGLSKYRTVFPASKPERLADMKSTVDLLTSITFFRLKVQELASPPRTLQVLRECIRACMHATYECLSDNVQALYGGNFQDINGAAANEKHDTVATAAPQSYDIDPVLGVRSLSYWHKLISLIVSVIEDDKKHYAPVLNQFPQDVNLGDMSAEMMWTFLSEDLSVGLLQHYEAVRNLTGPESVPRQSSMDTHAETTEITTRLSKFRIKTSDYLNLCFRIKWFYNTYVRPVLAAEKTDPAYPRWFEPLVTLWLEENDEVSENYLRNAYERDKRDGFQRSSEHALYSNSVVDVFTQLNQCFDVIRKLECPDRTVEANYMHLFAQTVEKVLLAYADSVQADFPRFKSDMRTACILINNTQQLRVQLEKLYEAMEGDAFNLREETRQQLTDLQTKLKDVVGLLVTSFASEFEAGVQKNILEMGKLLHRCKDSSGSCENLEAECENCLRPLMDHFELVLSAQASSCEKTVLKRLLKELWRITMRNTEKLVVLPTVTDAKQTVTGLAPVGAASAKLLGGAHTLLSHVSQQVSASKMLQDFASDMNKGLTPYQCEVLSRCLVTIQIYFHAGGRGLRRYFLERSSELHNLQQALALYSQATDALLKDFITSQIVQETGTPDDACGFLNAQVEVFKHPGTGEYKVIVKVLSASDLGGVTVSGVFRPFVEVFLFGPLLSDRKRRVTTKSKSGTTSPMFNESFIFYLSSRSDPDWYELHFSVKDYCFGRSDHLISSSVLTLSQALDLGATPIRLPLVRRLHLSETGWTVLRILSQRVLTDEVAREFVRTKTECSQGEVCGAQAALGPASTGPVTGSMDNA</sequence>
<feature type="compositionally biased region" description="Acidic residues" evidence="7">
    <location>
        <begin position="654"/>
        <end position="668"/>
    </location>
</feature>
<evidence type="ECO:0000259" key="8">
    <source>
        <dbReference type="PROSITE" id="PS50004"/>
    </source>
</evidence>
<feature type="domain" description="MHD1" evidence="10">
    <location>
        <begin position="1504"/>
        <end position="1643"/>
    </location>
</feature>
<evidence type="ECO:0008006" key="13">
    <source>
        <dbReference type="Google" id="ProtNLM"/>
    </source>
</evidence>
<feature type="coiled-coil region" evidence="6">
    <location>
        <begin position="1661"/>
        <end position="1688"/>
    </location>
</feature>
<dbReference type="PROSITE" id="PS51258">
    <property type="entry name" value="MHD1"/>
    <property type="match status" value="1"/>
</dbReference>
<feature type="region of interest" description="Disordered" evidence="7">
    <location>
        <begin position="344"/>
        <end position="417"/>
    </location>
</feature>
<dbReference type="EMBL" id="GEEE01001117">
    <property type="protein sequence ID" value="JAP62108.1"/>
    <property type="molecule type" value="Transcribed_RNA"/>
</dbReference>
<feature type="compositionally biased region" description="Polar residues" evidence="7">
    <location>
        <begin position="737"/>
        <end position="746"/>
    </location>
</feature>
<dbReference type="GO" id="GO:0005543">
    <property type="term" value="F:phospholipid binding"/>
    <property type="evidence" value="ECO:0007669"/>
    <property type="project" value="InterPro"/>
</dbReference>
<dbReference type="InterPro" id="IPR014770">
    <property type="entry name" value="Munc13_1"/>
</dbReference>
<evidence type="ECO:0000256" key="2">
    <source>
        <dbReference type="ARBA" id="ARBA00022737"/>
    </source>
</evidence>
<dbReference type="PROSITE" id="PS51259">
    <property type="entry name" value="MHD2"/>
    <property type="match status" value="1"/>
</dbReference>
<dbReference type="GO" id="GO:0043195">
    <property type="term" value="C:terminal bouton"/>
    <property type="evidence" value="ECO:0007669"/>
    <property type="project" value="TreeGrafter"/>
</dbReference>
<dbReference type="InterPro" id="IPR037302">
    <property type="entry name" value="Unc-13_C2B"/>
</dbReference>
<feature type="compositionally biased region" description="Polar residues" evidence="7">
    <location>
        <begin position="63"/>
        <end position="75"/>
    </location>
</feature>
<evidence type="ECO:0000313" key="12">
    <source>
        <dbReference type="EMBL" id="JAP62108.1"/>
    </source>
</evidence>
<dbReference type="InterPro" id="IPR035892">
    <property type="entry name" value="C2_domain_sf"/>
</dbReference>
<dbReference type="InterPro" id="IPR010439">
    <property type="entry name" value="MUN_dom"/>
</dbReference>
<dbReference type="Gene3D" id="1.10.357.50">
    <property type="match status" value="1"/>
</dbReference>
<feature type="region of interest" description="Disordered" evidence="7">
    <location>
        <begin position="50"/>
        <end position="76"/>
    </location>
</feature>
<dbReference type="GO" id="GO:0008270">
    <property type="term" value="F:zinc ion binding"/>
    <property type="evidence" value="ECO:0007669"/>
    <property type="project" value="UniProtKB-KW"/>
</dbReference>
<feature type="compositionally biased region" description="Polar residues" evidence="7">
    <location>
        <begin position="703"/>
        <end position="719"/>
    </location>
</feature>
<feature type="region of interest" description="Disordered" evidence="7">
    <location>
        <begin position="627"/>
        <end position="796"/>
    </location>
</feature>
<dbReference type="PROSITE" id="PS50004">
    <property type="entry name" value="C2"/>
    <property type="match status" value="2"/>
</dbReference>
<evidence type="ECO:0000256" key="7">
    <source>
        <dbReference type="SAM" id="MobiDB-lite"/>
    </source>
</evidence>
<dbReference type="Pfam" id="PF00130">
    <property type="entry name" value="C1_1"/>
    <property type="match status" value="1"/>
</dbReference>
<dbReference type="GO" id="GO:0016082">
    <property type="term" value="P:synaptic vesicle priming"/>
    <property type="evidence" value="ECO:0007669"/>
    <property type="project" value="TreeGrafter"/>
</dbReference>
<keyword evidence="3" id="KW-0863">Zinc-finger</keyword>
<accession>A0A0V0J922</accession>
<dbReference type="InterPro" id="IPR002219">
    <property type="entry name" value="PKC_DAG/PE"/>
</dbReference>
<dbReference type="Pfam" id="PF06292">
    <property type="entry name" value="MUN"/>
    <property type="match status" value="2"/>
</dbReference>